<dbReference type="GeneID" id="106601476"/>
<name>A0ABM3EKX0_SALSA</name>
<feature type="compositionally biased region" description="Polar residues" evidence="1">
    <location>
        <begin position="8"/>
        <end position="24"/>
    </location>
</feature>
<evidence type="ECO:0000313" key="2">
    <source>
        <dbReference type="Proteomes" id="UP001652741"/>
    </source>
</evidence>
<evidence type="ECO:0000313" key="3">
    <source>
        <dbReference type="RefSeq" id="XP_045571694.1"/>
    </source>
</evidence>
<reference evidence="3" key="1">
    <citation type="submission" date="2025-08" db="UniProtKB">
        <authorList>
            <consortium name="RefSeq"/>
        </authorList>
    </citation>
    <scope>IDENTIFICATION</scope>
</reference>
<protein>
    <submittedName>
        <fullName evidence="3">Uncharacterized protein isoform X3</fullName>
    </submittedName>
</protein>
<keyword evidence="2" id="KW-1185">Reference proteome</keyword>
<feature type="region of interest" description="Disordered" evidence="1">
    <location>
        <begin position="1"/>
        <end position="24"/>
    </location>
</feature>
<organism evidence="2 3">
    <name type="scientific">Salmo salar</name>
    <name type="common">Atlantic salmon</name>
    <dbReference type="NCBI Taxonomy" id="8030"/>
    <lineage>
        <taxon>Eukaryota</taxon>
        <taxon>Metazoa</taxon>
        <taxon>Chordata</taxon>
        <taxon>Craniata</taxon>
        <taxon>Vertebrata</taxon>
        <taxon>Euteleostomi</taxon>
        <taxon>Actinopterygii</taxon>
        <taxon>Neopterygii</taxon>
        <taxon>Teleostei</taxon>
        <taxon>Protacanthopterygii</taxon>
        <taxon>Salmoniformes</taxon>
        <taxon>Salmonidae</taxon>
        <taxon>Salmoninae</taxon>
        <taxon>Salmo</taxon>
    </lineage>
</organism>
<dbReference type="RefSeq" id="XP_045571694.1">
    <property type="nucleotide sequence ID" value="XM_045715738.1"/>
</dbReference>
<accession>A0ABM3EKX0</accession>
<gene>
    <name evidence="3" type="primary">LOC106601476</name>
</gene>
<proteinExistence type="predicted"/>
<feature type="region of interest" description="Disordered" evidence="1">
    <location>
        <begin position="44"/>
        <end position="64"/>
    </location>
</feature>
<sequence length="159" mass="16796">MDRDRASPSPSTLPESPAYNSPGSTLLLGLERVSVGLVDCRKTAGQSGTVRGGHEEGDLISSSKNNGGTPLTILSVGGACHLGILNHMLLTRQRRIFPDQNISRNTSRDVQGRNLTTAVLTGGRVSQAGVTSLFTSGFIPERNRTAAHSVGRVSLFLTL</sequence>
<evidence type="ECO:0000256" key="1">
    <source>
        <dbReference type="SAM" id="MobiDB-lite"/>
    </source>
</evidence>
<dbReference type="Proteomes" id="UP001652741">
    <property type="component" value="Chromosome ssa03"/>
</dbReference>